<dbReference type="SUPFAM" id="SSF55785">
    <property type="entry name" value="PYP-like sensor domain (PAS domain)"/>
    <property type="match status" value="3"/>
</dbReference>
<dbReference type="Gene3D" id="1.10.287.130">
    <property type="match status" value="1"/>
</dbReference>
<evidence type="ECO:0000256" key="3">
    <source>
        <dbReference type="ARBA" id="ARBA00022553"/>
    </source>
</evidence>
<proteinExistence type="predicted"/>
<dbReference type="Pfam" id="PF02518">
    <property type="entry name" value="HATPase_c"/>
    <property type="match status" value="1"/>
</dbReference>
<keyword evidence="13" id="KW-1185">Reference proteome</keyword>
<dbReference type="SUPFAM" id="SSF47384">
    <property type="entry name" value="Homodimeric domain of signal transducing histidine kinase"/>
    <property type="match status" value="1"/>
</dbReference>
<evidence type="ECO:0000256" key="1">
    <source>
        <dbReference type="ARBA" id="ARBA00000085"/>
    </source>
</evidence>
<dbReference type="InterPro" id="IPR005467">
    <property type="entry name" value="His_kinase_dom"/>
</dbReference>
<evidence type="ECO:0000259" key="10">
    <source>
        <dbReference type="PROSITE" id="PS50112"/>
    </source>
</evidence>
<dbReference type="PROSITE" id="PS50110">
    <property type="entry name" value="RESPONSE_REGULATORY"/>
    <property type="match status" value="1"/>
</dbReference>
<dbReference type="InterPro" id="IPR036097">
    <property type="entry name" value="HisK_dim/P_sf"/>
</dbReference>
<dbReference type="PANTHER" id="PTHR43711:SF1">
    <property type="entry name" value="HISTIDINE KINASE 1"/>
    <property type="match status" value="1"/>
</dbReference>
<evidence type="ECO:0000256" key="5">
    <source>
        <dbReference type="ARBA" id="ARBA00022777"/>
    </source>
</evidence>
<dbReference type="InterPro" id="IPR013655">
    <property type="entry name" value="PAS_fold_3"/>
</dbReference>
<dbReference type="SUPFAM" id="SSF52172">
    <property type="entry name" value="CheY-like"/>
    <property type="match status" value="1"/>
</dbReference>
<feature type="domain" description="PAS" evidence="10">
    <location>
        <begin position="414"/>
        <end position="450"/>
    </location>
</feature>
<feature type="domain" description="PAC" evidence="11">
    <location>
        <begin position="454"/>
        <end position="505"/>
    </location>
</feature>
<evidence type="ECO:0000256" key="4">
    <source>
        <dbReference type="ARBA" id="ARBA00022679"/>
    </source>
</evidence>
<dbReference type="SMART" id="SM00091">
    <property type="entry name" value="PAS"/>
    <property type="match status" value="2"/>
</dbReference>
<dbReference type="InterPro" id="IPR013656">
    <property type="entry name" value="PAS_4"/>
</dbReference>
<dbReference type="SMART" id="SM00387">
    <property type="entry name" value="HATPase_c"/>
    <property type="match status" value="1"/>
</dbReference>
<dbReference type="InterPro" id="IPR050736">
    <property type="entry name" value="Sensor_HK_Regulatory"/>
</dbReference>
<feature type="domain" description="Response regulatory" evidence="9">
    <location>
        <begin position="6"/>
        <end position="122"/>
    </location>
</feature>
<dbReference type="Proteomes" id="UP001321047">
    <property type="component" value="Unassembled WGS sequence"/>
</dbReference>
<dbReference type="Pfam" id="PF08448">
    <property type="entry name" value="PAS_4"/>
    <property type="match status" value="2"/>
</dbReference>
<dbReference type="InterPro" id="IPR003594">
    <property type="entry name" value="HATPase_dom"/>
</dbReference>
<evidence type="ECO:0000256" key="6">
    <source>
        <dbReference type="ARBA" id="ARBA00023012"/>
    </source>
</evidence>
<evidence type="ECO:0000256" key="7">
    <source>
        <dbReference type="PROSITE-ProRule" id="PRU00169"/>
    </source>
</evidence>
<dbReference type="Pfam" id="PF08447">
    <property type="entry name" value="PAS_3"/>
    <property type="match status" value="1"/>
</dbReference>
<dbReference type="Gene3D" id="3.30.565.10">
    <property type="entry name" value="Histidine kinase-like ATPase, C-terminal domain"/>
    <property type="match status" value="1"/>
</dbReference>
<dbReference type="CDD" id="cd00130">
    <property type="entry name" value="PAS"/>
    <property type="match status" value="1"/>
</dbReference>
<keyword evidence="3 7" id="KW-0597">Phosphoprotein</keyword>
<dbReference type="EC" id="2.7.13.3" evidence="2"/>
<protein>
    <recommendedName>
        <fullName evidence="2">histidine kinase</fullName>
        <ecNumber evidence="2">2.7.13.3</ecNumber>
    </recommendedName>
</protein>
<dbReference type="RefSeq" id="WP_342808592.1">
    <property type="nucleotide sequence ID" value="NZ_JAOPJZ010000006.1"/>
</dbReference>
<dbReference type="InterPro" id="IPR035965">
    <property type="entry name" value="PAS-like_dom_sf"/>
</dbReference>
<dbReference type="AlphaFoldDB" id="A0AAP2Z949"/>
<dbReference type="InterPro" id="IPR001789">
    <property type="entry name" value="Sig_transdc_resp-reg_receiver"/>
</dbReference>
<dbReference type="InterPro" id="IPR003661">
    <property type="entry name" value="HisK_dim/P_dom"/>
</dbReference>
<dbReference type="SMART" id="SM00448">
    <property type="entry name" value="REC"/>
    <property type="match status" value="1"/>
</dbReference>
<dbReference type="InterPro" id="IPR011006">
    <property type="entry name" value="CheY-like_superfamily"/>
</dbReference>
<dbReference type="InterPro" id="IPR000700">
    <property type="entry name" value="PAS-assoc_C"/>
</dbReference>
<evidence type="ECO:0000313" key="12">
    <source>
        <dbReference type="EMBL" id="MCU4752250.1"/>
    </source>
</evidence>
<dbReference type="CDD" id="cd00082">
    <property type="entry name" value="HisKA"/>
    <property type="match status" value="1"/>
</dbReference>
<keyword evidence="4" id="KW-0808">Transferase</keyword>
<name>A0AAP2Z949_9EURY</name>
<dbReference type="EMBL" id="JAOPJZ010000006">
    <property type="protein sequence ID" value="MCU4752250.1"/>
    <property type="molecule type" value="Genomic_DNA"/>
</dbReference>
<evidence type="ECO:0000256" key="2">
    <source>
        <dbReference type="ARBA" id="ARBA00012438"/>
    </source>
</evidence>
<dbReference type="PROSITE" id="PS50112">
    <property type="entry name" value="PAS"/>
    <property type="match status" value="1"/>
</dbReference>
<accession>A0AAP2Z949</accession>
<dbReference type="Gene3D" id="3.30.450.20">
    <property type="entry name" value="PAS domain"/>
    <property type="match status" value="3"/>
</dbReference>
<dbReference type="InterPro" id="IPR036890">
    <property type="entry name" value="HATPase_C_sf"/>
</dbReference>
<evidence type="ECO:0000313" key="13">
    <source>
        <dbReference type="Proteomes" id="UP001321047"/>
    </source>
</evidence>
<dbReference type="InterPro" id="IPR004358">
    <property type="entry name" value="Sig_transdc_His_kin-like_C"/>
</dbReference>
<organism evidence="12 13">
    <name type="scientific">Natronosalvus hydrolyticus</name>
    <dbReference type="NCBI Taxonomy" id="2979988"/>
    <lineage>
        <taxon>Archaea</taxon>
        <taxon>Methanobacteriati</taxon>
        <taxon>Methanobacteriota</taxon>
        <taxon>Stenosarchaea group</taxon>
        <taxon>Halobacteria</taxon>
        <taxon>Halobacteriales</taxon>
        <taxon>Natrialbaceae</taxon>
        <taxon>Natronosalvus</taxon>
    </lineage>
</organism>
<feature type="domain" description="Histidine kinase" evidence="8">
    <location>
        <begin position="516"/>
        <end position="716"/>
    </location>
</feature>
<dbReference type="PROSITE" id="PS50109">
    <property type="entry name" value="HIS_KIN"/>
    <property type="match status" value="1"/>
</dbReference>
<dbReference type="CDD" id="cd00156">
    <property type="entry name" value="REC"/>
    <property type="match status" value="1"/>
</dbReference>
<dbReference type="PROSITE" id="PS50113">
    <property type="entry name" value="PAC"/>
    <property type="match status" value="1"/>
</dbReference>
<dbReference type="InterPro" id="IPR000014">
    <property type="entry name" value="PAS"/>
</dbReference>
<sequence length="730" mass="82311">MDTTIHVLHVDDEPSLADLAATFLERHDSRFSVQTATSVDAGLERLEERTYDCVISDYDMPGANGIEFLETVRERFGDIPFILFTGKGSEEVASQAISAGVTDYLQKESGTEQYEVLANRIGNVVAQSRTERKLVQQQTIFGTLIGNLPVGVLVEDESRQVLAANSTLTNMFSEELEPDSMIGKDCGRLSHELKDVFHDPEGFIDSIEDCLESRTPNEGEEFVLEDGRIIERDYIPYELADGEANLWVYDDVTEDREQQKLLTGLFEESLDGIGIKEVITDDDGNPVDYRYLQLNEKFEELTGLDADQVEGRRATEAIDGIEDTPFIEIFGEVALEGTTAQFEQYSAPLDRHYKISAFSPRPRQVITIFSDITEQKERERELQRFKFFIEHTPDFMVIMDEDLSVRYQSPASPMLDFTPLHVVGDNPLEHIHPDDRERVMENIQRLLENPDTVSSSEYRAKDADGNWRWFEDRGQNYIGTDPIDGLAISIRDISDRKRQEQELKRQNARLEEFASIVSHDLRNPLNIARGNIEQVRTECDSEYLEEIEYAHDRMETLIEDLLTLARKGEAVSDEESVELATLSDNCWRNIEASDASLIVESEGVILADKSRLRQLLENLFRNAIEHGPPTDASGVVMEDFDGLTVSVGDLEDGFYIEDTGQGIPAEMRSTVFDAGHTTVEAGTGLGLSIVQQIVDAHGWEIRLVEGDDGGARFEITGVDSVDPEEDFDDR</sequence>
<keyword evidence="5" id="KW-0418">Kinase</keyword>
<feature type="modified residue" description="4-aspartylphosphate" evidence="7">
    <location>
        <position position="57"/>
    </location>
</feature>
<dbReference type="Pfam" id="PF00072">
    <property type="entry name" value="Response_reg"/>
    <property type="match status" value="1"/>
</dbReference>
<dbReference type="PRINTS" id="PR00344">
    <property type="entry name" value="BCTRLSENSOR"/>
</dbReference>
<evidence type="ECO:0000259" key="8">
    <source>
        <dbReference type="PROSITE" id="PS50109"/>
    </source>
</evidence>
<evidence type="ECO:0000259" key="9">
    <source>
        <dbReference type="PROSITE" id="PS50110"/>
    </source>
</evidence>
<dbReference type="GO" id="GO:0000155">
    <property type="term" value="F:phosphorelay sensor kinase activity"/>
    <property type="evidence" value="ECO:0007669"/>
    <property type="project" value="InterPro"/>
</dbReference>
<dbReference type="SUPFAM" id="SSF55874">
    <property type="entry name" value="ATPase domain of HSP90 chaperone/DNA topoisomerase II/histidine kinase"/>
    <property type="match status" value="1"/>
</dbReference>
<dbReference type="Pfam" id="PF00512">
    <property type="entry name" value="HisKA"/>
    <property type="match status" value="1"/>
</dbReference>
<comment type="caution">
    <text evidence="12">The sequence shown here is derived from an EMBL/GenBank/DDBJ whole genome shotgun (WGS) entry which is preliminary data.</text>
</comment>
<keyword evidence="6" id="KW-0902">Two-component regulatory system</keyword>
<dbReference type="PANTHER" id="PTHR43711">
    <property type="entry name" value="TWO-COMPONENT HISTIDINE KINASE"/>
    <property type="match status" value="1"/>
</dbReference>
<dbReference type="NCBIfam" id="TIGR00229">
    <property type="entry name" value="sensory_box"/>
    <property type="match status" value="1"/>
</dbReference>
<dbReference type="Gene3D" id="3.40.50.2300">
    <property type="match status" value="1"/>
</dbReference>
<comment type="catalytic activity">
    <reaction evidence="1">
        <text>ATP + protein L-histidine = ADP + protein N-phospho-L-histidine.</text>
        <dbReference type="EC" id="2.7.13.3"/>
    </reaction>
</comment>
<gene>
    <name evidence="12" type="ORF">OB919_09665</name>
</gene>
<evidence type="ECO:0000259" key="11">
    <source>
        <dbReference type="PROSITE" id="PS50113"/>
    </source>
</evidence>
<dbReference type="SMART" id="SM00388">
    <property type="entry name" value="HisKA"/>
    <property type="match status" value="1"/>
</dbReference>
<reference evidence="12 13" key="1">
    <citation type="submission" date="2022-09" db="EMBL/GenBank/DDBJ databases">
        <title>Enrichment on poylsaccharides allowed isolation of novel metabolic and taxonomic groups of Haloarchaea.</title>
        <authorList>
            <person name="Sorokin D.Y."/>
            <person name="Elcheninov A.G."/>
            <person name="Khizhniak T.V."/>
            <person name="Kolganova T.V."/>
            <person name="Kublanov I.V."/>
        </authorList>
    </citation>
    <scope>NUCLEOTIDE SEQUENCE [LARGE SCALE GENOMIC DNA]</scope>
    <source>
        <strain evidence="12 13">AArc-curdl1</strain>
    </source>
</reference>